<evidence type="ECO:0000313" key="3">
    <source>
        <dbReference type="EMBL" id="PNR45755.1"/>
    </source>
</evidence>
<sequence>MKSFKKLRDFARQGSKAKEKQNNVNDSQQRHQVHGVGYMEPTEDAELVTKGMKDVRGMQNKYESLVSLSAEVSHRAYDLSTAISEMASYFAAPGVLDDQDIGKIFKLVGEVQFEISKSLELYASHVTQTVTAPTESLLGDLQDVMETKKQYDEKRQSLDYQRLRIARGRSKIGKADAQEEEQLENIREQFEEVSRFLGDRLLSLRQGRPRSLITQAARHHAAQMQLFSRGLTSLHGIEPHMKQVTQELNIDRRLNPADRDGFENEDEDDEDVSDIDHRLDDDGSYFDDADEEKERHHAREDDLGSESSGNEGNSRLNISREWSCHMALESDRPGNSGNEGDSPLPRWIINGSKSAPTSPLATSDGVDEVDRSPPRYISAVPPPTRSPPHVSDRSHSGVLHSGMRHQEPKPSTSERTSPRQNVLTPGLTPRFQGRSTKMVVPMSMFPPFDHTQTTWPMPLPPSSDPPPMLNFASPSLSSTPRGFVAVNSVTPSNKPKRYSYSGPLTSSAKPRDTAYSSDVPSSGPLRPCPSSTTKYGHCRSPRLSPSISPRVSPPQISELHKLPPPPLSASSSPIASSSGLIPHSAPAHRHPEGATLHASPLPPPPLGNVSRSLSIGGTCKLQNTQRYKGVTISEVEEDAMPAIRTSHSGHSGLLSSSNPHMGNKSPSLQRSVSGCGVSAAPKHGALHLTSPGRVQSGSSDKNMWRFNTMIHSSPSLTYNYSVESPPSTSTADEDEKAQIADTDFELARRSLDAALPSSTSNTTKHPKWTKWRSFSSHDTEDLFQLGTQHQYRDSSHQAHGKKAEWSSWVLSEACLIHSAT</sequence>
<organism evidence="3">
    <name type="scientific">Physcomitrium patens</name>
    <name type="common">Spreading-leaved earth moss</name>
    <name type="synonym">Physcomitrella patens</name>
    <dbReference type="NCBI Taxonomy" id="3218"/>
    <lineage>
        <taxon>Eukaryota</taxon>
        <taxon>Viridiplantae</taxon>
        <taxon>Streptophyta</taxon>
        <taxon>Embryophyta</taxon>
        <taxon>Bryophyta</taxon>
        <taxon>Bryophytina</taxon>
        <taxon>Bryopsida</taxon>
        <taxon>Funariidae</taxon>
        <taxon>Funariales</taxon>
        <taxon>Funariaceae</taxon>
        <taxon>Physcomitrium</taxon>
    </lineage>
</organism>
<dbReference type="Proteomes" id="UP000006727">
    <property type="component" value="Chromosome 11"/>
</dbReference>
<dbReference type="PANTHER" id="PTHR34119:SF1">
    <property type="entry name" value="OS04G0394700 PROTEIN"/>
    <property type="match status" value="1"/>
</dbReference>
<reference evidence="3 5" key="2">
    <citation type="journal article" date="2018" name="Plant J.">
        <title>The Physcomitrella patens chromosome-scale assembly reveals moss genome structure and evolution.</title>
        <authorList>
            <person name="Lang D."/>
            <person name="Ullrich K.K."/>
            <person name="Murat F."/>
            <person name="Fuchs J."/>
            <person name="Jenkins J."/>
            <person name="Haas F.B."/>
            <person name="Piednoel M."/>
            <person name="Gundlach H."/>
            <person name="Van Bel M."/>
            <person name="Meyberg R."/>
            <person name="Vives C."/>
            <person name="Morata J."/>
            <person name="Symeonidi A."/>
            <person name="Hiss M."/>
            <person name="Muchero W."/>
            <person name="Kamisugi Y."/>
            <person name="Saleh O."/>
            <person name="Blanc G."/>
            <person name="Decker E.L."/>
            <person name="van Gessel N."/>
            <person name="Grimwood J."/>
            <person name="Hayes R.D."/>
            <person name="Graham S.W."/>
            <person name="Gunter L.E."/>
            <person name="McDaniel S.F."/>
            <person name="Hoernstein S.N.W."/>
            <person name="Larsson A."/>
            <person name="Li F.W."/>
            <person name="Perroud P.F."/>
            <person name="Phillips J."/>
            <person name="Ranjan P."/>
            <person name="Rokshar D.S."/>
            <person name="Rothfels C.J."/>
            <person name="Schneider L."/>
            <person name="Shu S."/>
            <person name="Stevenson D.W."/>
            <person name="Thummler F."/>
            <person name="Tillich M."/>
            <person name="Villarreal Aguilar J.C."/>
            <person name="Widiez T."/>
            <person name="Wong G.K."/>
            <person name="Wymore A."/>
            <person name="Zhang Y."/>
            <person name="Zimmer A.D."/>
            <person name="Quatrano R.S."/>
            <person name="Mayer K.F.X."/>
            <person name="Goodstein D."/>
            <person name="Casacuberta J.M."/>
            <person name="Vandepoele K."/>
            <person name="Reski R."/>
            <person name="Cuming A.C."/>
            <person name="Tuskan G.A."/>
            <person name="Maumus F."/>
            <person name="Salse J."/>
            <person name="Schmutz J."/>
            <person name="Rensing S.A."/>
        </authorList>
    </citation>
    <scope>NUCLEOTIDE SEQUENCE [LARGE SCALE GENOMIC DNA]</scope>
    <source>
        <strain evidence="4 5">cv. Gransden 2004</strain>
    </source>
</reference>
<feature type="region of interest" description="Disordered" evidence="1">
    <location>
        <begin position="245"/>
        <end position="315"/>
    </location>
</feature>
<feature type="compositionally biased region" description="Low complexity" evidence="1">
    <location>
        <begin position="541"/>
        <end position="554"/>
    </location>
</feature>
<feature type="compositionally biased region" description="Low complexity" evidence="1">
    <location>
        <begin position="305"/>
        <end position="314"/>
    </location>
</feature>
<feature type="compositionally biased region" description="Acidic residues" evidence="1">
    <location>
        <begin position="263"/>
        <end position="273"/>
    </location>
</feature>
<feature type="region of interest" description="Disordered" evidence="1">
    <location>
        <begin position="328"/>
        <end position="434"/>
    </location>
</feature>
<feature type="compositionally biased region" description="Acidic residues" evidence="1">
    <location>
        <begin position="282"/>
        <end position="291"/>
    </location>
</feature>
<dbReference type="InterPro" id="IPR037488">
    <property type="entry name" value="At2g33490-like"/>
</dbReference>
<dbReference type="GO" id="GO:0005737">
    <property type="term" value="C:cytoplasm"/>
    <property type="evidence" value="ECO:0007669"/>
    <property type="project" value="InterPro"/>
</dbReference>
<evidence type="ECO:0000313" key="4">
    <source>
        <dbReference type="EnsemblPlants" id="Pp3c11_24570V3.1"/>
    </source>
</evidence>
<feature type="region of interest" description="Disordered" evidence="1">
    <location>
        <begin position="1"/>
        <end position="32"/>
    </location>
</feature>
<dbReference type="STRING" id="3218.A0A2K1JW46"/>
<dbReference type="EMBL" id="ABEU02000011">
    <property type="protein sequence ID" value="PNR45755.1"/>
    <property type="molecule type" value="Genomic_DNA"/>
</dbReference>
<dbReference type="SUPFAM" id="SSF103657">
    <property type="entry name" value="BAR/IMD domain-like"/>
    <property type="match status" value="1"/>
</dbReference>
<proteinExistence type="predicted"/>
<dbReference type="EnsemblPlants" id="Pp3c11_24570V3.1">
    <property type="protein sequence ID" value="Pp3c11_24570V3.1"/>
    <property type="gene ID" value="Pp3c11_24570"/>
</dbReference>
<feature type="compositionally biased region" description="Low complexity" evidence="1">
    <location>
        <begin position="568"/>
        <end position="582"/>
    </location>
</feature>
<protein>
    <recommendedName>
        <fullName evidence="2">BAR domain-containing protein</fullName>
    </recommendedName>
</protein>
<dbReference type="InterPro" id="IPR004148">
    <property type="entry name" value="BAR_dom"/>
</dbReference>
<dbReference type="AlphaFoldDB" id="A0A2K1JW46"/>
<feature type="domain" description="BAR" evidence="2">
    <location>
        <begin position="97"/>
        <end position="242"/>
    </location>
</feature>
<feature type="compositionally biased region" description="Polar residues" evidence="1">
    <location>
        <begin position="502"/>
        <end position="520"/>
    </location>
</feature>
<feature type="compositionally biased region" description="Basic and acidic residues" evidence="1">
    <location>
        <begin position="249"/>
        <end position="262"/>
    </location>
</feature>
<gene>
    <name evidence="4" type="primary">LOC112288633</name>
    <name evidence="3" type="ORF">PHYPA_015526</name>
</gene>
<dbReference type="CDD" id="cd07307">
    <property type="entry name" value="BAR"/>
    <property type="match status" value="1"/>
</dbReference>
<feature type="region of interest" description="Disordered" evidence="1">
    <location>
        <begin position="451"/>
        <end position="603"/>
    </location>
</feature>
<evidence type="ECO:0000256" key="1">
    <source>
        <dbReference type="SAM" id="MobiDB-lite"/>
    </source>
</evidence>
<feature type="compositionally biased region" description="Basic and acidic residues" evidence="1">
    <location>
        <begin position="1"/>
        <end position="21"/>
    </location>
</feature>
<reference evidence="3 5" key="1">
    <citation type="journal article" date="2008" name="Science">
        <title>The Physcomitrella genome reveals evolutionary insights into the conquest of land by plants.</title>
        <authorList>
            <person name="Rensing S."/>
            <person name="Lang D."/>
            <person name="Zimmer A."/>
            <person name="Terry A."/>
            <person name="Salamov A."/>
            <person name="Shapiro H."/>
            <person name="Nishiyama T."/>
            <person name="Perroud P.-F."/>
            <person name="Lindquist E."/>
            <person name="Kamisugi Y."/>
            <person name="Tanahashi T."/>
            <person name="Sakakibara K."/>
            <person name="Fujita T."/>
            <person name="Oishi K."/>
            <person name="Shin-I T."/>
            <person name="Kuroki Y."/>
            <person name="Toyoda A."/>
            <person name="Suzuki Y."/>
            <person name="Hashimoto A."/>
            <person name="Yamaguchi K."/>
            <person name="Sugano A."/>
            <person name="Kohara Y."/>
            <person name="Fujiyama A."/>
            <person name="Anterola A."/>
            <person name="Aoki S."/>
            <person name="Ashton N."/>
            <person name="Barbazuk W.B."/>
            <person name="Barker E."/>
            <person name="Bennetzen J."/>
            <person name="Bezanilla M."/>
            <person name="Blankenship R."/>
            <person name="Cho S.H."/>
            <person name="Dutcher S."/>
            <person name="Estelle M."/>
            <person name="Fawcett J.A."/>
            <person name="Gundlach H."/>
            <person name="Hanada K."/>
            <person name="Heyl A."/>
            <person name="Hicks K.A."/>
            <person name="Hugh J."/>
            <person name="Lohr M."/>
            <person name="Mayer K."/>
            <person name="Melkozernov A."/>
            <person name="Murata T."/>
            <person name="Nelson D."/>
            <person name="Pils B."/>
            <person name="Prigge M."/>
            <person name="Reiss B."/>
            <person name="Renner T."/>
            <person name="Rombauts S."/>
            <person name="Rushton P."/>
            <person name="Sanderfoot A."/>
            <person name="Schween G."/>
            <person name="Shiu S.-H."/>
            <person name="Stueber K."/>
            <person name="Theodoulou F.L."/>
            <person name="Tu H."/>
            <person name="Van de Peer Y."/>
            <person name="Verrier P.J."/>
            <person name="Waters E."/>
            <person name="Wood A."/>
            <person name="Yang L."/>
            <person name="Cove D."/>
            <person name="Cuming A."/>
            <person name="Hasebe M."/>
            <person name="Lucas S."/>
            <person name="Mishler D.B."/>
            <person name="Reski R."/>
            <person name="Grigoriev I."/>
            <person name="Quatrano R.S."/>
            <person name="Boore J.L."/>
        </authorList>
    </citation>
    <scope>NUCLEOTIDE SEQUENCE [LARGE SCALE GENOMIC DNA]</scope>
    <source>
        <strain evidence="4 5">cv. Gransden 2004</strain>
    </source>
</reference>
<accession>A0A2K1JW46</accession>
<feature type="compositionally biased region" description="Polar residues" evidence="1">
    <location>
        <begin position="351"/>
        <end position="361"/>
    </location>
</feature>
<dbReference type="Pfam" id="PF03114">
    <property type="entry name" value="BAR"/>
    <property type="match status" value="1"/>
</dbReference>
<feature type="compositionally biased region" description="Polar residues" evidence="1">
    <location>
        <begin position="409"/>
        <end position="423"/>
    </location>
</feature>
<dbReference type="InterPro" id="IPR027267">
    <property type="entry name" value="AH/BAR_dom_sf"/>
</dbReference>
<dbReference type="Gramene" id="Pp3c11_24570V3.1">
    <property type="protein sequence ID" value="Pp3c11_24570V3.1"/>
    <property type="gene ID" value="Pp3c11_24570"/>
</dbReference>
<reference evidence="4" key="3">
    <citation type="submission" date="2020-12" db="UniProtKB">
        <authorList>
            <consortium name="EnsemblPlants"/>
        </authorList>
    </citation>
    <scope>IDENTIFICATION</scope>
</reference>
<dbReference type="PaxDb" id="3218-PP1S138_185V6.2"/>
<dbReference type="PANTHER" id="PTHR34119">
    <property type="entry name" value="HYDROXYPROLINE-RICH GLYCOPROTEIN-LIKE"/>
    <property type="match status" value="1"/>
</dbReference>
<evidence type="ECO:0000259" key="2">
    <source>
        <dbReference type="Pfam" id="PF03114"/>
    </source>
</evidence>
<evidence type="ECO:0000313" key="5">
    <source>
        <dbReference type="Proteomes" id="UP000006727"/>
    </source>
</evidence>
<feature type="compositionally biased region" description="Pro residues" evidence="1">
    <location>
        <begin position="457"/>
        <end position="468"/>
    </location>
</feature>
<feature type="compositionally biased region" description="Basic and acidic residues" evidence="1">
    <location>
        <begin position="292"/>
        <end position="302"/>
    </location>
</feature>
<dbReference type="Gene3D" id="1.20.1270.60">
    <property type="entry name" value="Arfaptin homology (AH) domain/BAR domain"/>
    <property type="match status" value="1"/>
</dbReference>
<name>A0A2K1JW46_PHYPA</name>
<keyword evidence="5" id="KW-1185">Reference proteome</keyword>